<dbReference type="InterPro" id="IPR036188">
    <property type="entry name" value="FAD/NAD-bd_sf"/>
</dbReference>
<accession>A0A0N1H831</accession>
<keyword evidence="7" id="KW-1185">Reference proteome</keyword>
<gene>
    <name evidence="6" type="ORF">AB675_3039</name>
</gene>
<evidence type="ECO:0000313" key="7">
    <source>
        <dbReference type="Proteomes" id="UP000038010"/>
    </source>
</evidence>
<dbReference type="SUPFAM" id="SSF51905">
    <property type="entry name" value="FAD/NAD(P)-binding domain"/>
    <property type="match status" value="3"/>
</dbReference>
<protein>
    <submittedName>
        <fullName evidence="6">Putative sterigmatocystin biosynthesis monooxygenase stcW</fullName>
    </submittedName>
</protein>
<dbReference type="GeneID" id="28734938"/>
<evidence type="ECO:0000313" key="6">
    <source>
        <dbReference type="EMBL" id="KPI37962.1"/>
    </source>
</evidence>
<dbReference type="GO" id="GO:0050660">
    <property type="term" value="F:flavin adenine dinucleotide binding"/>
    <property type="evidence" value="ECO:0007669"/>
    <property type="project" value="InterPro"/>
</dbReference>
<organism evidence="6 7">
    <name type="scientific">Cyphellophora attinorum</name>
    <dbReference type="NCBI Taxonomy" id="1664694"/>
    <lineage>
        <taxon>Eukaryota</taxon>
        <taxon>Fungi</taxon>
        <taxon>Dikarya</taxon>
        <taxon>Ascomycota</taxon>
        <taxon>Pezizomycotina</taxon>
        <taxon>Eurotiomycetes</taxon>
        <taxon>Chaetothyriomycetidae</taxon>
        <taxon>Chaetothyriales</taxon>
        <taxon>Cyphellophoraceae</taxon>
        <taxon>Cyphellophora</taxon>
    </lineage>
</organism>
<reference evidence="6 7" key="1">
    <citation type="submission" date="2015-06" db="EMBL/GenBank/DDBJ databases">
        <title>Draft genome of the ant-associated black yeast Phialophora attae CBS 131958.</title>
        <authorList>
            <person name="Moreno L.F."/>
            <person name="Stielow B.J."/>
            <person name="de Hoog S."/>
            <person name="Vicente V.A."/>
            <person name="Weiss V.A."/>
            <person name="de Vries M."/>
            <person name="Cruz L.M."/>
            <person name="Souza E.M."/>
        </authorList>
    </citation>
    <scope>NUCLEOTIDE SEQUENCE [LARGE SCALE GENOMIC DNA]</scope>
    <source>
        <strain evidence="6 7">CBS 131958</strain>
    </source>
</reference>
<dbReference type="GO" id="GO:0004499">
    <property type="term" value="F:N,N-dimethylaniline monooxygenase activity"/>
    <property type="evidence" value="ECO:0007669"/>
    <property type="project" value="InterPro"/>
</dbReference>
<keyword evidence="6" id="KW-0503">Monooxygenase</keyword>
<dbReference type="Gene3D" id="3.50.50.60">
    <property type="entry name" value="FAD/NAD(P)-binding domain"/>
    <property type="match status" value="2"/>
</dbReference>
<evidence type="ECO:0000256" key="3">
    <source>
        <dbReference type="ARBA" id="ARBA00022630"/>
    </source>
</evidence>
<dbReference type="GO" id="GO:0050661">
    <property type="term" value="F:NADP binding"/>
    <property type="evidence" value="ECO:0007669"/>
    <property type="project" value="InterPro"/>
</dbReference>
<comment type="caution">
    <text evidence="6">The sequence shown here is derived from an EMBL/GenBank/DDBJ whole genome shotgun (WGS) entry which is preliminary data.</text>
</comment>
<dbReference type="VEuPathDB" id="FungiDB:AB675_3039"/>
<dbReference type="RefSeq" id="XP_017997925.1">
    <property type="nucleotide sequence ID" value="XM_018143058.1"/>
</dbReference>
<dbReference type="OrthoDB" id="74360at2759"/>
<evidence type="ECO:0000256" key="1">
    <source>
        <dbReference type="ARBA" id="ARBA00001974"/>
    </source>
</evidence>
<proteinExistence type="inferred from homology"/>
<dbReference type="Proteomes" id="UP000038010">
    <property type="component" value="Unassembled WGS sequence"/>
</dbReference>
<comment type="similarity">
    <text evidence="2">Belongs to the FAD-binding monooxygenase family.</text>
</comment>
<name>A0A0N1H831_9EURO</name>
<dbReference type="InterPro" id="IPR051209">
    <property type="entry name" value="FAD-bind_Monooxygenase_sf"/>
</dbReference>
<dbReference type="PRINTS" id="PR00368">
    <property type="entry name" value="FADPNR"/>
</dbReference>
<keyword evidence="4" id="KW-0274">FAD</keyword>
<dbReference type="PANTHER" id="PTHR42877">
    <property type="entry name" value="L-ORNITHINE N(5)-MONOOXYGENASE-RELATED"/>
    <property type="match status" value="1"/>
</dbReference>
<evidence type="ECO:0000256" key="4">
    <source>
        <dbReference type="ARBA" id="ARBA00022827"/>
    </source>
</evidence>
<dbReference type="Pfam" id="PF00743">
    <property type="entry name" value="FMO-like"/>
    <property type="match status" value="1"/>
</dbReference>
<comment type="cofactor">
    <cofactor evidence="1">
        <name>FAD</name>
        <dbReference type="ChEBI" id="CHEBI:57692"/>
    </cofactor>
</comment>
<evidence type="ECO:0000256" key="5">
    <source>
        <dbReference type="ARBA" id="ARBA00023002"/>
    </source>
</evidence>
<dbReference type="AlphaFoldDB" id="A0A0N1H831"/>
<dbReference type="EMBL" id="LFJN01000021">
    <property type="protein sequence ID" value="KPI37962.1"/>
    <property type="molecule type" value="Genomic_DNA"/>
</dbReference>
<sequence length="581" mass="66382">MINKPIMTISATIDPSGLPKEGEVHANEWYNQDFDGYRISEQPLHEKRPVRIICVGAGASGLQVAYKAERALDNYELQIYDKNSDVGGTWLENVYPGCTCDIPSHSYQFPWAKNPNWSAYYSSSKEIWQYFKDISIEYGLDKYIKLRTTVKEAIWNEEKGQYQVKLVDADGKDFEDWCDVLLNGTGVLNSWKWPSIPGIDVFKGKLMHSAAWDTSYDLTDKTVAVIGGGSSAVQIIPAIQPKVKQLIAYLRSPVWVTTGFGAKHAGPGGTNFEYSQEQIQKWKANPEEYEKYSREVEGELNKRFTLMHTNGKDQAASRKLIADLMSERLNNKALEKHLVPNFALGCRRMTPGSRYLESLSDPNVKTVHTGVTKLTENSVIDEHGGEHQVDVVICATGFETSFKPHFKLTGRNNAVIQDQFGDFPQAYLSVTVPNFPNFFMFQGPNGPASHSSILPIMTWYCRYTFQMIEKMQRENIKAFEPKQRCVKDLANHTHELMKRLVWSSPCRSWFKNGKTHGPVTAIYPGSRLHFFEMLKDVRWEDYELDYRTSNIYQFMGNGYTAEEINPDGDPVWYFDDEFLKL</sequence>
<evidence type="ECO:0000256" key="2">
    <source>
        <dbReference type="ARBA" id="ARBA00010139"/>
    </source>
</evidence>
<dbReference type="InterPro" id="IPR020946">
    <property type="entry name" value="Flavin_mOase-like"/>
</dbReference>
<keyword evidence="3" id="KW-0285">Flavoprotein</keyword>
<keyword evidence="5" id="KW-0560">Oxidoreductase</keyword>
<dbReference type="PANTHER" id="PTHR42877:SF7">
    <property type="entry name" value="FLAVIN-BINDING MONOOXYGENASE-RELATED"/>
    <property type="match status" value="1"/>
</dbReference>